<keyword evidence="10" id="KW-1185">Reference proteome</keyword>
<dbReference type="Proteomes" id="UP001501353">
    <property type="component" value="Unassembled WGS sequence"/>
</dbReference>
<sequence length="907" mass="99987">MLQRWHRFTGALFLLTLLSQGALAQALPNGVTRVTSIEGITEYRLKNGLKVLLFPDVTKPTITVNVTYLVGSRHENYGETGMAHLLEHMMFKGAPKNPSVVRQFNQRGMQMNGTTSLDRTNYYEFFQASDDNLKWALEMEADRMVHSFVAKKDLDSEMTVVRNEFESGENSPFGVLLKRMQSIAFDWHNYGNSTIGNRSDIENVKIENLQAFYRTYYQPDNAVLLVAGKFDPATTLNWISKSFGAIPKPSRTLPVFWTVEPTQDGERNYAVRRKGDIQIVGVGYKIPASLHPDSDALSFAADILTDTPNGRLHKLLVDTGKASQVFNTSVNGVAPGLQILGAVVKLGDPIEPVRDALTAAIEDFRNHPPTEEEMARVKRDNANQIEKMLNDHQKVGVGLSEAIALGDWRLLFQSRDQLAKVTSADVAAAAGRYFKRDNRTTGLFIPEDAPQRAEIPTAPTPDKVMQGYVAKADSAAGEAFEPSQDNIGKRTTLSQLGGIKLALLPKKTRGATVATSINLHWGDEQTLFGQQTVASMTSNMLLRGTSKYSREQLADEFDKLKFSGNLFNFQTTRENLPAVLKLVAHVLKEPSFPANEFAQLRSQSLVGIDARRNEPQVLAAQVVQQHFNQYPKGDWRAFQSTDDQIAALKALTLEQVKAYHKKFYGISQAEISVVGDFDAPEISKVISDEFGNWPSGAPYTRLTQRNFAVTPLRQNVDSPDKENGFYSARMNLDLRDDDADYPALAVADYLFGGGAGLNSRLMERLRQKEGLSYGGGSSLSAGSIDRVGSFSISAIAAPQNLAKVDAAVRDELARVIKQGFTDAEIARAKSGLMQQRVQTRAQDGSVAAGWTTYMYLGRTYEWSKQFEAKIAALTTAQVSAAFRKAIDPAQLTIVTAGDQAKIKAAAK</sequence>
<feature type="domain" description="Peptidase M16 C-terminal" evidence="8">
    <location>
        <begin position="651"/>
        <end position="832"/>
    </location>
</feature>
<organism evidence="9 10">
    <name type="scientific">Actimicrobium antarcticum</name>
    <dbReference type="NCBI Taxonomy" id="1051899"/>
    <lineage>
        <taxon>Bacteria</taxon>
        <taxon>Pseudomonadati</taxon>
        <taxon>Pseudomonadota</taxon>
        <taxon>Betaproteobacteria</taxon>
        <taxon>Burkholderiales</taxon>
        <taxon>Oxalobacteraceae</taxon>
        <taxon>Actimicrobium</taxon>
    </lineage>
</organism>
<comment type="similarity">
    <text evidence="1">Belongs to the peptidase M16 family.</text>
</comment>
<dbReference type="Gene3D" id="3.30.830.10">
    <property type="entry name" value="Metalloenzyme, LuxS/M16 peptidase-like"/>
    <property type="match status" value="4"/>
</dbReference>
<evidence type="ECO:0000313" key="10">
    <source>
        <dbReference type="Proteomes" id="UP001501353"/>
    </source>
</evidence>
<evidence type="ECO:0000256" key="1">
    <source>
        <dbReference type="ARBA" id="ARBA00007261"/>
    </source>
</evidence>
<evidence type="ECO:0000259" key="8">
    <source>
        <dbReference type="Pfam" id="PF05193"/>
    </source>
</evidence>
<proteinExistence type="inferred from homology"/>
<dbReference type="EMBL" id="BAAAZE010000008">
    <property type="protein sequence ID" value="GAA4022132.1"/>
    <property type="molecule type" value="Genomic_DNA"/>
</dbReference>
<keyword evidence="2" id="KW-0645">Protease</keyword>
<evidence type="ECO:0000256" key="6">
    <source>
        <dbReference type="SAM" id="SignalP"/>
    </source>
</evidence>
<dbReference type="PANTHER" id="PTHR43690:SF17">
    <property type="entry name" value="PROTEIN YHJJ"/>
    <property type="match status" value="1"/>
</dbReference>
<dbReference type="InterPro" id="IPR011249">
    <property type="entry name" value="Metalloenz_LuxS/M16"/>
</dbReference>
<dbReference type="InterPro" id="IPR011765">
    <property type="entry name" value="Pept_M16_N"/>
</dbReference>
<feature type="domain" description="Peptidase M16 C-terminal" evidence="8">
    <location>
        <begin position="204"/>
        <end position="379"/>
    </location>
</feature>
<dbReference type="SUPFAM" id="SSF63411">
    <property type="entry name" value="LuxS/MPP-like metallohydrolase"/>
    <property type="match status" value="4"/>
</dbReference>
<dbReference type="Pfam" id="PF00675">
    <property type="entry name" value="Peptidase_M16"/>
    <property type="match status" value="1"/>
</dbReference>
<dbReference type="InterPro" id="IPR050626">
    <property type="entry name" value="Peptidase_M16"/>
</dbReference>
<comment type="caution">
    <text evidence="9">The sequence shown here is derived from an EMBL/GenBank/DDBJ whole genome shotgun (WGS) entry which is preliminary data.</text>
</comment>
<evidence type="ECO:0000313" key="9">
    <source>
        <dbReference type="EMBL" id="GAA4022132.1"/>
    </source>
</evidence>
<evidence type="ECO:0000256" key="4">
    <source>
        <dbReference type="ARBA" id="ARBA00022833"/>
    </source>
</evidence>
<dbReference type="Pfam" id="PF05193">
    <property type="entry name" value="Peptidase_M16_C"/>
    <property type="match status" value="2"/>
</dbReference>
<feature type="signal peptide" evidence="6">
    <location>
        <begin position="1"/>
        <end position="24"/>
    </location>
</feature>
<evidence type="ECO:0000256" key="2">
    <source>
        <dbReference type="ARBA" id="ARBA00022670"/>
    </source>
</evidence>
<keyword evidence="5" id="KW-0482">Metalloprotease</keyword>
<gene>
    <name evidence="9" type="ORF">GCM10022212_19020</name>
</gene>
<name>A0ABP7T7D0_9BURK</name>
<feature type="chain" id="PRO_5045516274" evidence="6">
    <location>
        <begin position="25"/>
        <end position="907"/>
    </location>
</feature>
<evidence type="ECO:0000256" key="5">
    <source>
        <dbReference type="ARBA" id="ARBA00023049"/>
    </source>
</evidence>
<protein>
    <submittedName>
        <fullName evidence="9">Pitrilysin family protein</fullName>
    </submittedName>
</protein>
<feature type="domain" description="Peptidase M16 N-terminal" evidence="7">
    <location>
        <begin position="52"/>
        <end position="196"/>
    </location>
</feature>
<evidence type="ECO:0000256" key="3">
    <source>
        <dbReference type="ARBA" id="ARBA00022801"/>
    </source>
</evidence>
<reference evidence="10" key="1">
    <citation type="journal article" date="2019" name="Int. J. Syst. Evol. Microbiol.">
        <title>The Global Catalogue of Microorganisms (GCM) 10K type strain sequencing project: providing services to taxonomists for standard genome sequencing and annotation.</title>
        <authorList>
            <consortium name="The Broad Institute Genomics Platform"/>
            <consortium name="The Broad Institute Genome Sequencing Center for Infectious Disease"/>
            <person name="Wu L."/>
            <person name="Ma J."/>
        </authorList>
    </citation>
    <scope>NUCLEOTIDE SEQUENCE [LARGE SCALE GENOMIC DNA]</scope>
    <source>
        <strain evidence="10">JCM 16673</strain>
    </source>
</reference>
<dbReference type="InterPro" id="IPR007863">
    <property type="entry name" value="Peptidase_M16_C"/>
</dbReference>
<dbReference type="RefSeq" id="WP_344763067.1">
    <property type="nucleotide sequence ID" value="NZ_BAAAZE010000008.1"/>
</dbReference>
<keyword evidence="4" id="KW-0862">Zinc</keyword>
<evidence type="ECO:0000259" key="7">
    <source>
        <dbReference type="Pfam" id="PF00675"/>
    </source>
</evidence>
<keyword evidence="3" id="KW-0378">Hydrolase</keyword>
<keyword evidence="6" id="KW-0732">Signal</keyword>
<dbReference type="PANTHER" id="PTHR43690">
    <property type="entry name" value="NARDILYSIN"/>
    <property type="match status" value="1"/>
</dbReference>
<accession>A0ABP7T7D0</accession>